<dbReference type="InterPro" id="IPR011948">
    <property type="entry name" value="Dullard_phosphatase"/>
</dbReference>
<dbReference type="Gene3D" id="3.40.50.1000">
    <property type="entry name" value="HAD superfamily/HAD-like"/>
    <property type="match status" value="1"/>
</dbReference>
<feature type="compositionally biased region" description="Polar residues" evidence="1">
    <location>
        <begin position="29"/>
        <end position="45"/>
    </location>
</feature>
<dbReference type="EMBL" id="HBHP01014478">
    <property type="protein sequence ID" value="CAD9762209.1"/>
    <property type="molecule type" value="Transcribed_RNA"/>
</dbReference>
<reference evidence="3" key="1">
    <citation type="submission" date="2021-01" db="EMBL/GenBank/DDBJ databases">
        <authorList>
            <person name="Corre E."/>
            <person name="Pelletier E."/>
            <person name="Niang G."/>
            <person name="Scheremetjew M."/>
            <person name="Finn R."/>
            <person name="Kale V."/>
            <person name="Holt S."/>
            <person name="Cochrane G."/>
            <person name="Meng A."/>
            <person name="Brown T."/>
            <person name="Cohen L."/>
        </authorList>
    </citation>
    <scope>NUCLEOTIDE SEQUENCE</scope>
    <source>
        <strain evidence="3">CCMP622</strain>
    </source>
</reference>
<dbReference type="PANTHER" id="PTHR12210">
    <property type="entry name" value="DULLARD PROTEIN PHOSPHATASE"/>
    <property type="match status" value="1"/>
</dbReference>
<evidence type="ECO:0000313" key="3">
    <source>
        <dbReference type="EMBL" id="CAD9762209.1"/>
    </source>
</evidence>
<dbReference type="InterPro" id="IPR004274">
    <property type="entry name" value="FCP1_dom"/>
</dbReference>
<dbReference type="SUPFAM" id="SSF56784">
    <property type="entry name" value="HAD-like"/>
    <property type="match status" value="1"/>
</dbReference>
<proteinExistence type="predicted"/>
<dbReference type="FunFam" id="3.40.50.1000:FF:000093">
    <property type="entry name" value="NLI interacting factor-like phosphatase family protein"/>
    <property type="match status" value="1"/>
</dbReference>
<sequence>MGNASGKTRQGWRKKKVSTATGSEKIRKSSAQDSIKTQSTATTATMDVENPNETPKGEKKGRPSAPPNKTVVPINEEETEGRQGGNFRPSNKRISVKPTAYSGLLPPPKKEHENKLCVVLDMDETLIHSKFESQRNCYRQEEKRQAEKMRGADVQFELTLNGGATKEKVSVFKRPGLDKFLEEASKKFEVVVFTAAIPIYAKPVLDLIDPNNYITSRLYRSSTVTFEGQPYVKDISLLDRDMARIVLVDNNPAAMLACPDNAIPILSFYDSELDHELESLLPLLEQIEKTPDVRPQLVQRFRFRAMIEEAKAMAGRGEDSVSMQ</sequence>
<dbReference type="Pfam" id="PF03031">
    <property type="entry name" value="NIF"/>
    <property type="match status" value="1"/>
</dbReference>
<dbReference type="InterPro" id="IPR050365">
    <property type="entry name" value="TIM50"/>
</dbReference>
<dbReference type="CDD" id="cd07521">
    <property type="entry name" value="HAD_FCP1-like"/>
    <property type="match status" value="1"/>
</dbReference>
<dbReference type="InterPro" id="IPR023214">
    <property type="entry name" value="HAD_sf"/>
</dbReference>
<dbReference type="NCBIfam" id="TIGR02251">
    <property type="entry name" value="HIF-SF_euk"/>
    <property type="match status" value="1"/>
</dbReference>
<evidence type="ECO:0000259" key="2">
    <source>
        <dbReference type="PROSITE" id="PS50969"/>
    </source>
</evidence>
<feature type="domain" description="FCP1 homology" evidence="2">
    <location>
        <begin position="111"/>
        <end position="287"/>
    </location>
</feature>
<evidence type="ECO:0000256" key="1">
    <source>
        <dbReference type="SAM" id="MobiDB-lite"/>
    </source>
</evidence>
<dbReference type="AlphaFoldDB" id="A0A7S2TNY8"/>
<name>A0A7S2TNY8_9EUKA</name>
<accession>A0A7S2TNY8</accession>
<gene>
    <name evidence="3" type="ORF">LSP00402_LOCUS9070</name>
</gene>
<dbReference type="PROSITE" id="PS50969">
    <property type="entry name" value="FCP1"/>
    <property type="match status" value="1"/>
</dbReference>
<protein>
    <recommendedName>
        <fullName evidence="2">FCP1 homology domain-containing protein</fullName>
    </recommendedName>
</protein>
<dbReference type="InterPro" id="IPR036412">
    <property type="entry name" value="HAD-like_sf"/>
</dbReference>
<dbReference type="SMART" id="SM00577">
    <property type="entry name" value="CPDc"/>
    <property type="match status" value="1"/>
</dbReference>
<organism evidence="3">
    <name type="scientific">Lotharella oceanica</name>
    <dbReference type="NCBI Taxonomy" id="641309"/>
    <lineage>
        <taxon>Eukaryota</taxon>
        <taxon>Sar</taxon>
        <taxon>Rhizaria</taxon>
        <taxon>Cercozoa</taxon>
        <taxon>Chlorarachniophyceae</taxon>
        <taxon>Lotharella</taxon>
    </lineage>
</organism>
<feature type="region of interest" description="Disordered" evidence="1">
    <location>
        <begin position="1"/>
        <end position="93"/>
    </location>
</feature>
<dbReference type="GO" id="GO:0016791">
    <property type="term" value="F:phosphatase activity"/>
    <property type="evidence" value="ECO:0007669"/>
    <property type="project" value="InterPro"/>
</dbReference>